<proteinExistence type="predicted"/>
<organism evidence="2 3">
    <name type="scientific">Lactiplantibacillus daoliensis</name>
    <dbReference type="NCBI Taxonomy" id="2559916"/>
    <lineage>
        <taxon>Bacteria</taxon>
        <taxon>Bacillati</taxon>
        <taxon>Bacillota</taxon>
        <taxon>Bacilli</taxon>
        <taxon>Lactobacillales</taxon>
        <taxon>Lactobacillaceae</taxon>
        <taxon>Lactiplantibacillus</taxon>
    </lineage>
</organism>
<dbReference type="Pfam" id="PF02698">
    <property type="entry name" value="DUF218"/>
    <property type="match status" value="1"/>
</dbReference>
<dbReference type="Gene3D" id="3.40.50.620">
    <property type="entry name" value="HUPs"/>
    <property type="match status" value="1"/>
</dbReference>
<dbReference type="InterPro" id="IPR051599">
    <property type="entry name" value="Cell_Envelope_Assoc"/>
</dbReference>
<evidence type="ECO:0000313" key="3">
    <source>
        <dbReference type="Proteomes" id="UP001596227"/>
    </source>
</evidence>
<accession>A0ABW1UJT6</accession>
<evidence type="ECO:0000259" key="1">
    <source>
        <dbReference type="Pfam" id="PF02698"/>
    </source>
</evidence>
<evidence type="ECO:0000313" key="2">
    <source>
        <dbReference type="EMBL" id="MFC6295256.1"/>
    </source>
</evidence>
<dbReference type="CDD" id="cd06259">
    <property type="entry name" value="YdcF-like"/>
    <property type="match status" value="1"/>
</dbReference>
<dbReference type="InterPro" id="IPR014729">
    <property type="entry name" value="Rossmann-like_a/b/a_fold"/>
</dbReference>
<dbReference type="Gene3D" id="1.10.3620.10">
    <property type="entry name" value="YdcF like domain"/>
    <property type="match status" value="1"/>
</dbReference>
<dbReference type="InterPro" id="IPR003848">
    <property type="entry name" value="DUF218"/>
</dbReference>
<feature type="domain" description="DUF218" evidence="1">
    <location>
        <begin position="39"/>
        <end position="150"/>
    </location>
</feature>
<gene>
    <name evidence="2" type="ORF">ACFQH1_08570</name>
</gene>
<name>A0ABW1UJT6_9LACO</name>
<reference evidence="3" key="1">
    <citation type="journal article" date="2019" name="Int. J. Syst. Evol. Microbiol.">
        <title>The Global Catalogue of Microorganisms (GCM) 10K type strain sequencing project: providing services to taxonomists for standard genome sequencing and annotation.</title>
        <authorList>
            <consortium name="The Broad Institute Genomics Platform"/>
            <consortium name="The Broad Institute Genome Sequencing Center for Infectious Disease"/>
            <person name="Wu L."/>
            <person name="Ma J."/>
        </authorList>
    </citation>
    <scope>NUCLEOTIDE SEQUENCE [LARGE SCALE GENOMIC DNA]</scope>
    <source>
        <strain evidence="3">CCM 8934</strain>
    </source>
</reference>
<keyword evidence="3" id="KW-1185">Reference proteome</keyword>
<dbReference type="RefSeq" id="WP_137606978.1">
    <property type="nucleotide sequence ID" value="NZ_BJDH01000003.1"/>
</dbReference>
<dbReference type="PANTHER" id="PTHR30336:SF20">
    <property type="entry name" value="DUF218 DOMAIN-CONTAINING PROTEIN"/>
    <property type="match status" value="1"/>
</dbReference>
<comment type="caution">
    <text evidence="2">The sequence shown here is derived from an EMBL/GenBank/DDBJ whole genome shotgun (WGS) entry which is preliminary data.</text>
</comment>
<protein>
    <submittedName>
        <fullName evidence="2">YdcF family protein</fullName>
    </submittedName>
</protein>
<dbReference type="EMBL" id="JBHSSB010000016">
    <property type="protein sequence ID" value="MFC6295256.1"/>
    <property type="molecule type" value="Genomic_DNA"/>
</dbReference>
<dbReference type="PANTHER" id="PTHR30336">
    <property type="entry name" value="INNER MEMBRANE PROTEIN, PROBABLE PERMEASE"/>
    <property type="match status" value="1"/>
</dbReference>
<dbReference type="Proteomes" id="UP001596227">
    <property type="component" value="Unassembled WGS sequence"/>
</dbReference>
<sequence>MAKLADLNTCLAWLTQPATPLPQVDGLILCGNSLPLTAQLAARTATEQQLPTIVIAGGIGHATKYLRQNMGVVNDLSEAVLMADIVRQSGYQGKILQDQTSTNTGANADHAHALAPSNWHHILLVQDPLLALRSQLTFEKVWGISYQFERLLPPAFQLSQLNPVAFGLHRAYQNAWPTAYFTELLLGEIQRLWDTPAGYGPNGKRFIQHVTLPENVLAAYQRLLKESLQRER</sequence>